<organism evidence="3 4">
    <name type="scientific">Chryseobacterium salviniae</name>
    <dbReference type="NCBI Taxonomy" id="3101750"/>
    <lineage>
        <taxon>Bacteria</taxon>
        <taxon>Pseudomonadati</taxon>
        <taxon>Bacteroidota</taxon>
        <taxon>Flavobacteriia</taxon>
        <taxon>Flavobacteriales</taxon>
        <taxon>Weeksellaceae</taxon>
        <taxon>Chryseobacterium group</taxon>
        <taxon>Chryseobacterium</taxon>
    </lineage>
</organism>
<dbReference type="EMBL" id="JAYLAA010000021">
    <property type="protein sequence ID" value="MEC3875328.1"/>
    <property type="molecule type" value="Genomic_DNA"/>
</dbReference>
<evidence type="ECO:0000313" key="3">
    <source>
        <dbReference type="EMBL" id="MEC3875328.1"/>
    </source>
</evidence>
<evidence type="ECO:0000259" key="2">
    <source>
        <dbReference type="Pfam" id="PF13568"/>
    </source>
</evidence>
<feature type="chain" id="PRO_5045922241" evidence="1">
    <location>
        <begin position="20"/>
        <end position="189"/>
    </location>
</feature>
<proteinExistence type="predicted"/>
<comment type="caution">
    <text evidence="3">The sequence shown here is derived from an EMBL/GenBank/DDBJ whole genome shotgun (WGS) entry which is preliminary data.</text>
</comment>
<dbReference type="Pfam" id="PF13568">
    <property type="entry name" value="OMP_b-brl_2"/>
    <property type="match status" value="1"/>
</dbReference>
<dbReference type="RefSeq" id="WP_326320156.1">
    <property type="nucleotide sequence ID" value="NZ_JAYLAA010000021.1"/>
</dbReference>
<name>A0ABU6HQZ3_9FLAO</name>
<gene>
    <name evidence="3" type="ORF">SOP96_06330</name>
</gene>
<dbReference type="InterPro" id="IPR025665">
    <property type="entry name" value="Beta-barrel_OMP_2"/>
</dbReference>
<reference evidence="3 4" key="1">
    <citation type="submission" date="2024-01" db="EMBL/GenBank/DDBJ databases">
        <title>Chryseobacterium sp. T9W2-O.</title>
        <authorList>
            <person name="Maltman C."/>
        </authorList>
    </citation>
    <scope>NUCLEOTIDE SEQUENCE [LARGE SCALE GENOMIC DNA]</scope>
    <source>
        <strain evidence="3 4">T9W2-O</strain>
    </source>
</reference>
<feature type="signal peptide" evidence="1">
    <location>
        <begin position="1"/>
        <end position="19"/>
    </location>
</feature>
<dbReference type="Proteomes" id="UP001348397">
    <property type="component" value="Unassembled WGS sequence"/>
</dbReference>
<sequence length="189" mass="21018">MRKFFLASALVFAYCSAHAQIHLGAKAGANMTKIDGKSFSEKYKLGYQLGGYAYYDFSKMIGLQLEVQFNQSNTQISDRYSDVLFDSFGRGKKLNYITIPVLFRINSQGALTFLAGPQFSFITDSDKNILENGTKLFRSSDIGLVGGVDLNIRPFIISARYVWGLNDISGTENKATGRQIQLGLGFEIF</sequence>
<accession>A0ABU6HQZ3</accession>
<feature type="domain" description="Outer membrane protein beta-barrel" evidence="2">
    <location>
        <begin position="20"/>
        <end position="169"/>
    </location>
</feature>
<protein>
    <submittedName>
        <fullName evidence="3">Porin family protein</fullName>
    </submittedName>
</protein>
<keyword evidence="1" id="KW-0732">Signal</keyword>
<evidence type="ECO:0000256" key="1">
    <source>
        <dbReference type="SAM" id="SignalP"/>
    </source>
</evidence>
<keyword evidence="4" id="KW-1185">Reference proteome</keyword>
<evidence type="ECO:0000313" key="4">
    <source>
        <dbReference type="Proteomes" id="UP001348397"/>
    </source>
</evidence>